<evidence type="ECO:0000256" key="2">
    <source>
        <dbReference type="ARBA" id="ARBA00022723"/>
    </source>
</evidence>
<evidence type="ECO:0000313" key="8">
    <source>
        <dbReference type="EMBL" id="KAG9450482.1"/>
    </source>
</evidence>
<dbReference type="GO" id="GO:0006508">
    <property type="term" value="P:proteolysis"/>
    <property type="evidence" value="ECO:0007669"/>
    <property type="project" value="UniProtKB-KW"/>
</dbReference>
<keyword evidence="3" id="KW-0378">Hydrolase</keyword>
<organism evidence="8 9">
    <name type="scientific">Aristolochia fimbriata</name>
    <name type="common">White veined hardy Dutchman's pipe vine</name>
    <dbReference type="NCBI Taxonomy" id="158543"/>
    <lineage>
        <taxon>Eukaryota</taxon>
        <taxon>Viridiplantae</taxon>
        <taxon>Streptophyta</taxon>
        <taxon>Embryophyta</taxon>
        <taxon>Tracheophyta</taxon>
        <taxon>Spermatophyta</taxon>
        <taxon>Magnoliopsida</taxon>
        <taxon>Magnoliidae</taxon>
        <taxon>Piperales</taxon>
        <taxon>Aristolochiaceae</taxon>
        <taxon>Aristolochia</taxon>
    </lineage>
</organism>
<dbReference type="GO" id="GO:0015074">
    <property type="term" value="P:DNA integration"/>
    <property type="evidence" value="ECO:0007669"/>
    <property type="project" value="InterPro"/>
</dbReference>
<dbReference type="InterPro" id="IPR057670">
    <property type="entry name" value="SH3_retrovirus"/>
</dbReference>
<protein>
    <recommendedName>
        <fullName evidence="10">Retrovirus-related Pol polyprotein from transposon TNT 1-94</fullName>
    </recommendedName>
</protein>
<dbReference type="InterPro" id="IPR012337">
    <property type="entry name" value="RNaseH-like_sf"/>
</dbReference>
<evidence type="ECO:0000256" key="4">
    <source>
        <dbReference type="PROSITE-ProRule" id="PRU00047"/>
    </source>
</evidence>
<evidence type="ECO:0008006" key="10">
    <source>
        <dbReference type="Google" id="ProtNLM"/>
    </source>
</evidence>
<evidence type="ECO:0000259" key="6">
    <source>
        <dbReference type="PROSITE" id="PS50158"/>
    </source>
</evidence>
<dbReference type="InterPro" id="IPR054722">
    <property type="entry name" value="PolX-like_BBD"/>
</dbReference>
<dbReference type="InterPro" id="IPR001584">
    <property type="entry name" value="Integrase_cat-core"/>
</dbReference>
<feature type="compositionally biased region" description="Basic and acidic residues" evidence="5">
    <location>
        <begin position="112"/>
        <end position="131"/>
    </location>
</feature>
<dbReference type="PROSITE" id="PS50994">
    <property type="entry name" value="INTEGRASE"/>
    <property type="match status" value="1"/>
</dbReference>
<dbReference type="AlphaFoldDB" id="A0AAV7ES42"/>
<sequence>MYMAKSLSNKLYLKNQLYSARMAEGANLLDYINKFNNIVTRLLSIEVNLEEDDKVLIFLNSLPPSFEHLVVTILYGKETLDMDEVTSTLLSNELRKSPNLNSNGEGLFAKQASKDRGRSKEWGHDYRDKSRSKSKGKGKIWCHFCKQEGHIKRQCLKCLESLKKKGNDVDQASVASDLEERGDVLSISSGMDSYSNSWILDSGCSYHMCPHRSWFSTFVDYNGGKVLMGNNAVCKTIGMGTIKIKMFDGIVRTLADVRYVPKLKKNLISLGALDSNGCSFSPTGRIMKVKKGSMVVMKGEKKMENLYHLIGNTITGGAAVTSCDDKDDATVLWHRRLNFCKFCVLGKQHRVSFKLSSHKSKGILEYVHADVWGPVSVVSMGGAKYFVSFIDDFSMKVKCVRTDNGGEFTGGVFKDFCKNEGIVRYFTTPGTPQQNGVAERMNKTLLERARCMRLLEELPKVFRAEAVNTTCYIINRSPSTAIELKTLEEVWTGMPVDYSNLRIFGCAAYVHVQDNHRSKLDPKSKYFIFLGYQKGVKGYRLWDPLLKKFEISRDIVFDEASLLKGVQNEVQEEKKNKAIVQVELVNTKGKKICVQPYSDGDGSSSSQVKLHGDDGRDTKLEFDVPSGGVQDAQVQESEAYAISKGEGKRNIVPPVRYMFEDIVSFALTVGTGDPSTFSEAMKVDDSDVWLHAMKEEMEFLLKNQTWELVELPKGKRAIGCKWVYRNKEPSLKDEPMKYKARLVAKGYAQKEGVDFNEIFSPVVKHTSIRVLLAMVAMHDMELE</sequence>
<dbReference type="InterPro" id="IPR001878">
    <property type="entry name" value="Znf_CCHC"/>
</dbReference>
<dbReference type="Proteomes" id="UP000825729">
    <property type="component" value="Unassembled WGS sequence"/>
</dbReference>
<keyword evidence="4" id="KW-0862">Zinc</keyword>
<dbReference type="InterPro" id="IPR036397">
    <property type="entry name" value="RNaseH_sf"/>
</dbReference>
<dbReference type="InterPro" id="IPR036875">
    <property type="entry name" value="Znf_CCHC_sf"/>
</dbReference>
<accession>A0AAV7ES42</accession>
<evidence type="ECO:0000313" key="9">
    <source>
        <dbReference type="Proteomes" id="UP000825729"/>
    </source>
</evidence>
<dbReference type="Pfam" id="PF22936">
    <property type="entry name" value="Pol_BBD"/>
    <property type="match status" value="1"/>
</dbReference>
<dbReference type="GO" id="GO:0008233">
    <property type="term" value="F:peptidase activity"/>
    <property type="evidence" value="ECO:0007669"/>
    <property type="project" value="UniProtKB-KW"/>
</dbReference>
<keyword evidence="9" id="KW-1185">Reference proteome</keyword>
<keyword evidence="1" id="KW-0645">Protease</keyword>
<dbReference type="GO" id="GO:0003676">
    <property type="term" value="F:nucleic acid binding"/>
    <property type="evidence" value="ECO:0007669"/>
    <property type="project" value="InterPro"/>
</dbReference>
<dbReference type="SUPFAM" id="SSF53098">
    <property type="entry name" value="Ribonuclease H-like"/>
    <property type="match status" value="1"/>
</dbReference>
<evidence type="ECO:0000256" key="3">
    <source>
        <dbReference type="ARBA" id="ARBA00022801"/>
    </source>
</evidence>
<gene>
    <name evidence="8" type="ORF">H6P81_010447</name>
</gene>
<keyword evidence="2" id="KW-0479">Metal-binding</keyword>
<feature type="domain" description="CCHC-type" evidence="6">
    <location>
        <begin position="142"/>
        <end position="155"/>
    </location>
</feature>
<reference evidence="8 9" key="1">
    <citation type="submission" date="2021-07" db="EMBL/GenBank/DDBJ databases">
        <title>The Aristolochia fimbriata genome: insights into angiosperm evolution, floral development and chemical biosynthesis.</title>
        <authorList>
            <person name="Jiao Y."/>
        </authorList>
    </citation>
    <scope>NUCLEOTIDE SEQUENCE [LARGE SCALE GENOMIC DNA]</scope>
    <source>
        <strain evidence="8">IBCAS-2021</strain>
        <tissue evidence="8">Leaf</tissue>
    </source>
</reference>
<dbReference type="InterPro" id="IPR039537">
    <property type="entry name" value="Retrotran_Ty1/copia-like"/>
</dbReference>
<dbReference type="Pfam" id="PF14223">
    <property type="entry name" value="Retrotran_gag_2"/>
    <property type="match status" value="1"/>
</dbReference>
<dbReference type="PANTHER" id="PTHR42648:SF28">
    <property type="entry name" value="TRANSPOSON-ENCODED PROTEIN WITH RIBONUCLEASE H-LIKE AND RETROVIRUS ZINC FINGER-LIKE DOMAINS"/>
    <property type="match status" value="1"/>
</dbReference>
<evidence type="ECO:0000259" key="7">
    <source>
        <dbReference type="PROSITE" id="PS50994"/>
    </source>
</evidence>
<dbReference type="PROSITE" id="PS50158">
    <property type="entry name" value="ZF_CCHC"/>
    <property type="match status" value="1"/>
</dbReference>
<dbReference type="EMBL" id="JAINDJ010000004">
    <property type="protein sequence ID" value="KAG9450482.1"/>
    <property type="molecule type" value="Genomic_DNA"/>
</dbReference>
<keyword evidence="4" id="KW-0863">Zinc-finger</keyword>
<dbReference type="PANTHER" id="PTHR42648">
    <property type="entry name" value="TRANSPOSASE, PUTATIVE-RELATED"/>
    <property type="match status" value="1"/>
</dbReference>
<dbReference type="Gene3D" id="3.30.420.10">
    <property type="entry name" value="Ribonuclease H-like superfamily/Ribonuclease H"/>
    <property type="match status" value="1"/>
</dbReference>
<dbReference type="InterPro" id="IPR013103">
    <property type="entry name" value="RVT_2"/>
</dbReference>
<comment type="caution">
    <text evidence="8">The sequence shown here is derived from an EMBL/GenBank/DDBJ whole genome shotgun (WGS) entry which is preliminary data.</text>
</comment>
<evidence type="ECO:0000256" key="5">
    <source>
        <dbReference type="SAM" id="MobiDB-lite"/>
    </source>
</evidence>
<dbReference type="SUPFAM" id="SSF57756">
    <property type="entry name" value="Retrovirus zinc finger-like domains"/>
    <property type="match status" value="1"/>
</dbReference>
<proteinExistence type="predicted"/>
<feature type="domain" description="Integrase catalytic" evidence="7">
    <location>
        <begin position="400"/>
        <end position="495"/>
    </location>
</feature>
<dbReference type="Pfam" id="PF25597">
    <property type="entry name" value="SH3_retrovirus"/>
    <property type="match status" value="1"/>
</dbReference>
<feature type="region of interest" description="Disordered" evidence="5">
    <location>
        <begin position="103"/>
        <end position="135"/>
    </location>
</feature>
<dbReference type="GO" id="GO:0008270">
    <property type="term" value="F:zinc ion binding"/>
    <property type="evidence" value="ECO:0007669"/>
    <property type="project" value="UniProtKB-KW"/>
</dbReference>
<evidence type="ECO:0000256" key="1">
    <source>
        <dbReference type="ARBA" id="ARBA00022670"/>
    </source>
</evidence>
<dbReference type="Pfam" id="PF07727">
    <property type="entry name" value="RVT_2"/>
    <property type="match status" value="1"/>
</dbReference>
<name>A0AAV7ES42_ARIFI</name>